<feature type="transmembrane region" description="Helical" evidence="1">
    <location>
        <begin position="24"/>
        <end position="47"/>
    </location>
</feature>
<proteinExistence type="predicted"/>
<keyword evidence="1" id="KW-0812">Transmembrane</keyword>
<protein>
    <submittedName>
        <fullName evidence="2">Uncharacterized protein</fullName>
    </submittedName>
</protein>
<keyword evidence="1" id="KW-0472">Membrane</keyword>
<sequence length="54" mass="6611">MLILDVLPDHQIAHKERIFFHKNVYHLMTYAYSAFKIQFLWSLYLLFHNLMLVS</sequence>
<name>A0A0E9RY89_ANGAN</name>
<evidence type="ECO:0000313" key="2">
    <source>
        <dbReference type="EMBL" id="JAH33350.1"/>
    </source>
</evidence>
<dbReference type="AlphaFoldDB" id="A0A0E9RY89"/>
<evidence type="ECO:0000256" key="1">
    <source>
        <dbReference type="SAM" id="Phobius"/>
    </source>
</evidence>
<keyword evidence="1" id="KW-1133">Transmembrane helix</keyword>
<accession>A0A0E9RY89</accession>
<organism evidence="2">
    <name type="scientific">Anguilla anguilla</name>
    <name type="common">European freshwater eel</name>
    <name type="synonym">Muraena anguilla</name>
    <dbReference type="NCBI Taxonomy" id="7936"/>
    <lineage>
        <taxon>Eukaryota</taxon>
        <taxon>Metazoa</taxon>
        <taxon>Chordata</taxon>
        <taxon>Craniata</taxon>
        <taxon>Vertebrata</taxon>
        <taxon>Euteleostomi</taxon>
        <taxon>Actinopterygii</taxon>
        <taxon>Neopterygii</taxon>
        <taxon>Teleostei</taxon>
        <taxon>Anguilliformes</taxon>
        <taxon>Anguillidae</taxon>
        <taxon>Anguilla</taxon>
    </lineage>
</organism>
<reference evidence="2" key="2">
    <citation type="journal article" date="2015" name="Fish Shellfish Immunol.">
        <title>Early steps in the European eel (Anguilla anguilla)-Vibrio vulnificus interaction in the gills: Role of the RtxA13 toxin.</title>
        <authorList>
            <person name="Callol A."/>
            <person name="Pajuelo D."/>
            <person name="Ebbesson L."/>
            <person name="Teles M."/>
            <person name="MacKenzie S."/>
            <person name="Amaro C."/>
        </authorList>
    </citation>
    <scope>NUCLEOTIDE SEQUENCE</scope>
</reference>
<reference evidence="2" key="1">
    <citation type="submission" date="2014-11" db="EMBL/GenBank/DDBJ databases">
        <authorList>
            <person name="Amaro Gonzalez C."/>
        </authorList>
    </citation>
    <scope>NUCLEOTIDE SEQUENCE</scope>
</reference>
<dbReference type="EMBL" id="GBXM01075227">
    <property type="protein sequence ID" value="JAH33350.1"/>
    <property type="molecule type" value="Transcribed_RNA"/>
</dbReference>